<dbReference type="PANTHER" id="PTHR48051:SF1">
    <property type="entry name" value="RAS SUPPRESSOR PROTEIN 1"/>
    <property type="match status" value="1"/>
</dbReference>
<keyword evidence="1" id="KW-0433">Leucine-rich repeat</keyword>
<dbReference type="VEuPathDB" id="VectorBase:BGLAX_031192"/>
<dbReference type="Pfam" id="PF13855">
    <property type="entry name" value="LRR_8"/>
    <property type="match status" value="1"/>
</dbReference>
<dbReference type="InterPro" id="IPR003591">
    <property type="entry name" value="Leu-rich_rpt_typical-subtyp"/>
</dbReference>
<dbReference type="EnsemblMetazoa" id="BGLB024003-RB">
    <property type="protein sequence ID" value="BGLB024003-PB"/>
    <property type="gene ID" value="BGLB024003"/>
</dbReference>
<dbReference type="AlphaFoldDB" id="A0A2C9KVR7"/>
<dbReference type="STRING" id="6526.A0A2C9KVR7"/>
<reference evidence="3" key="2">
    <citation type="submission" date="2013-03" db="EMBL/GenBank/DDBJ databases">
        <title>Sequence assembly of the Biomphalaria glabrata genome version 4.3.</title>
        <authorList>
            <person name="Warren W."/>
            <person name="Wilson R.K."/>
            <person name="Hillier L.W."/>
            <person name="Minx P."/>
        </authorList>
    </citation>
    <scope>NUCLEOTIDE SEQUENCE</scope>
    <source>
        <strain evidence="3">BB02</strain>
    </source>
</reference>
<dbReference type="PANTHER" id="PTHR48051">
    <property type="match status" value="1"/>
</dbReference>
<dbReference type="Gene3D" id="3.80.10.10">
    <property type="entry name" value="Ribonuclease Inhibitor"/>
    <property type="match status" value="1"/>
</dbReference>
<reference evidence="3" key="1">
    <citation type="journal article" date="2004" name="J. Parasitol.">
        <title>The mitochondrial genome of Biomphalaria glabrata (Gastropoda: Basommatophora), intermediate host of Schistosoma mansoni.</title>
        <authorList>
            <person name="DeJong R.J."/>
            <person name="Emery A.M."/>
            <person name="Adema C.M."/>
        </authorList>
    </citation>
    <scope>NUCLEOTIDE SEQUENCE</scope>
    <source>
        <strain evidence="3">BB02</strain>
    </source>
</reference>
<dbReference type="OrthoDB" id="1060944at2759"/>
<evidence type="ECO:0000256" key="2">
    <source>
        <dbReference type="ARBA" id="ARBA00022737"/>
    </source>
</evidence>
<dbReference type="EnsemblMetazoa" id="BGLB024003-RA">
    <property type="protein sequence ID" value="BGLB024003-PA"/>
    <property type="gene ID" value="BGLB024003"/>
</dbReference>
<reference evidence="4" key="3">
    <citation type="submission" date="2020-05" db="UniProtKB">
        <authorList>
            <consortium name="EnsemblMetazoa"/>
        </authorList>
    </citation>
    <scope>IDENTIFICATION</scope>
    <source>
        <strain evidence="4">BB02</strain>
    </source>
</reference>
<gene>
    <name evidence="4" type="primary">106073079</name>
</gene>
<accession>A0A2C9KVR7</accession>
<dbReference type="InterPro" id="IPR001611">
    <property type="entry name" value="Leu-rich_rpt"/>
</dbReference>
<dbReference type="SUPFAM" id="SSF52075">
    <property type="entry name" value="Outer arm dynein light chain 1"/>
    <property type="match status" value="1"/>
</dbReference>
<organism evidence="4 5">
    <name type="scientific">Biomphalaria glabrata</name>
    <name type="common">Bloodfluke planorb</name>
    <name type="synonym">Freshwater snail</name>
    <dbReference type="NCBI Taxonomy" id="6526"/>
    <lineage>
        <taxon>Eukaryota</taxon>
        <taxon>Metazoa</taxon>
        <taxon>Spiralia</taxon>
        <taxon>Lophotrochozoa</taxon>
        <taxon>Mollusca</taxon>
        <taxon>Gastropoda</taxon>
        <taxon>Heterobranchia</taxon>
        <taxon>Euthyneura</taxon>
        <taxon>Panpulmonata</taxon>
        <taxon>Hygrophila</taxon>
        <taxon>Lymnaeoidea</taxon>
        <taxon>Planorbidae</taxon>
        <taxon>Biomphalaria</taxon>
    </lineage>
</organism>
<evidence type="ECO:0000313" key="5">
    <source>
        <dbReference type="Proteomes" id="UP000076420"/>
    </source>
</evidence>
<dbReference type="Proteomes" id="UP000076420">
    <property type="component" value="Unassembled WGS sequence"/>
</dbReference>
<evidence type="ECO:0000313" key="4">
    <source>
        <dbReference type="EnsemblMetazoa" id="BGLB024003-PC"/>
    </source>
</evidence>
<protein>
    <recommendedName>
        <fullName evidence="6">Leucine-rich repeat-containing protein 20</fullName>
    </recommendedName>
</protein>
<dbReference type="RefSeq" id="XP_013088999.2">
    <property type="nucleotide sequence ID" value="XM_013233545.2"/>
</dbReference>
<dbReference type="VEuPathDB" id="VectorBase:BGLB024003"/>
<dbReference type="InterPro" id="IPR032675">
    <property type="entry name" value="LRR_dom_sf"/>
</dbReference>
<evidence type="ECO:0008006" key="6">
    <source>
        <dbReference type="Google" id="ProtNLM"/>
    </source>
</evidence>
<evidence type="ECO:0000256" key="1">
    <source>
        <dbReference type="ARBA" id="ARBA00022614"/>
    </source>
</evidence>
<evidence type="ECO:0000313" key="3">
    <source>
        <dbReference type="EnsemblMetazoa" id="BGLB024003-PB"/>
    </source>
</evidence>
<keyword evidence="2" id="KW-0677">Repeat</keyword>
<dbReference type="EnsemblMetazoa" id="BGLB024003-RC">
    <property type="protein sequence ID" value="BGLB024003-PC"/>
    <property type="gene ID" value="BGLB024003"/>
</dbReference>
<name>A0A2C9KVR7_BIOGL</name>
<dbReference type="GO" id="GO:0005737">
    <property type="term" value="C:cytoplasm"/>
    <property type="evidence" value="ECO:0007669"/>
    <property type="project" value="TreeGrafter"/>
</dbReference>
<dbReference type="SMART" id="SM00369">
    <property type="entry name" value="LRR_TYP"/>
    <property type="match status" value="3"/>
</dbReference>
<dbReference type="PROSITE" id="PS51450">
    <property type="entry name" value="LRR"/>
    <property type="match status" value="2"/>
</dbReference>
<dbReference type="KEGG" id="bgt:106073079"/>
<sequence>MAGREVACVVNRCHQALENNKLDLSCCQLTSVPDAIFLLLSSIELKCCTFSQNLLRKIPSKLAVKFNLLIELDLSHNHLSCLPEELKHMDSLSTLDISHNDFSTLPSIIYKLDSLKKMNAEKNNIQEIDVTKLKLLPNLVEINMQENPLTQDTYTHLSNLTDKITVLVTPLDAQGCEVNMTKELWPPSEKVDD</sequence>
<dbReference type="EnsemblMetazoa" id="BGLB024003-RD">
    <property type="protein sequence ID" value="BGLB024003-PD"/>
    <property type="gene ID" value="BGLB024003"/>
</dbReference>
<dbReference type="InterPro" id="IPR050216">
    <property type="entry name" value="LRR_domain-containing"/>
</dbReference>
<proteinExistence type="predicted"/>